<name>A0A9X4ISZ5_9VIBR</name>
<dbReference type="Proteomes" id="UP001140978">
    <property type="component" value="Unassembled WGS sequence"/>
</dbReference>
<dbReference type="EMBL" id="JAKNBA010000009">
    <property type="protein sequence ID" value="MDE1241874.1"/>
    <property type="molecule type" value="Genomic_DNA"/>
</dbReference>
<accession>A0A9X4ISZ5</accession>
<dbReference type="Proteomes" id="UP001140979">
    <property type="component" value="Unassembled WGS sequence"/>
</dbReference>
<dbReference type="InterPro" id="IPR022253">
    <property type="entry name" value="Ribosome_recyc_fac_bac"/>
</dbReference>
<dbReference type="Pfam" id="PF12614">
    <property type="entry name" value="RRF_GI"/>
    <property type="match status" value="1"/>
</dbReference>
<organism evidence="1 3">
    <name type="scientific">Vibrio aestuarianus</name>
    <dbReference type="NCBI Taxonomy" id="28171"/>
    <lineage>
        <taxon>Bacteria</taxon>
        <taxon>Pseudomonadati</taxon>
        <taxon>Pseudomonadota</taxon>
        <taxon>Gammaproteobacteria</taxon>
        <taxon>Vibrionales</taxon>
        <taxon>Vibrionaceae</taxon>
        <taxon>Vibrio</taxon>
    </lineage>
</organism>
<sequence length="130" mass="14954">MESTNLTIPLPSLIHRIGGDNAKRAKQVAFEYGCELKRVRRSRNWQISGEINQLKCVVTKLSEMDQQAMLFLITKMNDKIRTLEEKLEPREDKLTRLVLENPNITLSELMALTNCSVTEARTARFATENF</sequence>
<dbReference type="AlphaFoldDB" id="A0A9X4ISZ5"/>
<evidence type="ECO:0000313" key="1">
    <source>
        <dbReference type="EMBL" id="MDE1241874.1"/>
    </source>
</evidence>
<evidence type="ECO:0000313" key="3">
    <source>
        <dbReference type="Proteomes" id="UP001140979"/>
    </source>
</evidence>
<gene>
    <name evidence="1" type="ORF">L9W94_06890</name>
    <name evidence="2" type="ORF">L9X51_08240</name>
</gene>
<dbReference type="EMBL" id="JAKNAX010000017">
    <property type="protein sequence ID" value="MDE1346417.1"/>
    <property type="molecule type" value="Genomic_DNA"/>
</dbReference>
<dbReference type="RefSeq" id="WP_261917819.1">
    <property type="nucleotide sequence ID" value="NZ_JAKNAX010000017.1"/>
</dbReference>
<proteinExistence type="predicted"/>
<reference evidence="1" key="1">
    <citation type="submission" date="2022-02" db="EMBL/GenBank/DDBJ databases">
        <title>Emergence and expansion in Europe of a Vibrio aestuarianus clonal complex pathogenic for oysters.</title>
        <authorList>
            <person name="Mesnil A."/>
            <person name="Travers M.-A."/>
        </authorList>
    </citation>
    <scope>NUCLEOTIDE SEQUENCE</scope>
    <source>
        <strain evidence="1">19_064_11T1</strain>
        <strain evidence="2">19_064_15T1</strain>
    </source>
</reference>
<evidence type="ECO:0000313" key="2">
    <source>
        <dbReference type="EMBL" id="MDE1346417.1"/>
    </source>
</evidence>
<protein>
    <submittedName>
        <fullName evidence="1">Ribosome recycling factor family protein</fullName>
    </submittedName>
</protein>
<comment type="caution">
    <text evidence="1">The sequence shown here is derived from an EMBL/GenBank/DDBJ whole genome shotgun (WGS) entry which is preliminary data.</text>
</comment>